<protein>
    <submittedName>
        <fullName evidence="1">Uncharacterized protein</fullName>
    </submittedName>
</protein>
<organism evidence="1 2">
    <name type="scientific">Gossypium stocksii</name>
    <dbReference type="NCBI Taxonomy" id="47602"/>
    <lineage>
        <taxon>Eukaryota</taxon>
        <taxon>Viridiplantae</taxon>
        <taxon>Streptophyta</taxon>
        <taxon>Embryophyta</taxon>
        <taxon>Tracheophyta</taxon>
        <taxon>Spermatophyta</taxon>
        <taxon>Magnoliopsida</taxon>
        <taxon>eudicotyledons</taxon>
        <taxon>Gunneridae</taxon>
        <taxon>Pentapetalae</taxon>
        <taxon>rosids</taxon>
        <taxon>malvids</taxon>
        <taxon>Malvales</taxon>
        <taxon>Malvaceae</taxon>
        <taxon>Malvoideae</taxon>
        <taxon>Gossypium</taxon>
    </lineage>
</organism>
<sequence>MKAEECKAELAAEKERRIIAEAELIRVTTRLSTKVERIIRECQEQVTCGPFDVHKVDFNALVDVDMSSLGFNIFNLFGSAWESFVVTRKGELFVEEGEGFATLNMAPSVVRDAVNLVPPSIIGGVIVASSAAEGVAPVNANQGARGLMITPGSFAFADYFGGHGSSPVNLDFVAETFALANYFGGHNSSFPNLNFTVESFALANYFGSRGSSPANLDFTARSFTLTNCFRGRSSSPENLDFLARSFSLLTVLEVAALRLLS</sequence>
<evidence type="ECO:0000313" key="2">
    <source>
        <dbReference type="Proteomes" id="UP000828251"/>
    </source>
</evidence>
<proteinExistence type="predicted"/>
<keyword evidence="2" id="KW-1185">Reference proteome</keyword>
<dbReference type="EMBL" id="JAIQCV010000002">
    <property type="protein sequence ID" value="KAH1121499.1"/>
    <property type="molecule type" value="Genomic_DNA"/>
</dbReference>
<dbReference type="Proteomes" id="UP000828251">
    <property type="component" value="Unassembled WGS sequence"/>
</dbReference>
<comment type="caution">
    <text evidence="1">The sequence shown here is derived from an EMBL/GenBank/DDBJ whole genome shotgun (WGS) entry which is preliminary data.</text>
</comment>
<name>A0A9D3WBD3_9ROSI</name>
<dbReference type="AlphaFoldDB" id="A0A9D3WBD3"/>
<reference evidence="1 2" key="1">
    <citation type="journal article" date="2021" name="Plant Biotechnol. J.">
        <title>Multi-omics assisted identification of the key and species-specific regulatory components of drought-tolerant mechanisms in Gossypium stocksii.</title>
        <authorList>
            <person name="Yu D."/>
            <person name="Ke L."/>
            <person name="Zhang D."/>
            <person name="Wu Y."/>
            <person name="Sun Y."/>
            <person name="Mei J."/>
            <person name="Sun J."/>
            <person name="Sun Y."/>
        </authorList>
    </citation>
    <scope>NUCLEOTIDE SEQUENCE [LARGE SCALE GENOMIC DNA]</scope>
    <source>
        <strain evidence="2">cv. E1</strain>
        <tissue evidence="1">Leaf</tissue>
    </source>
</reference>
<gene>
    <name evidence="1" type="ORF">J1N35_004659</name>
</gene>
<accession>A0A9D3WBD3</accession>
<evidence type="ECO:0000313" key="1">
    <source>
        <dbReference type="EMBL" id="KAH1121499.1"/>
    </source>
</evidence>